<reference evidence="14" key="1">
    <citation type="submission" date="2020-06" db="EMBL/GenBank/DDBJ databases">
        <title>Novel chitinolytic bacterium.</title>
        <authorList>
            <person name="Ungkulpasvich U."/>
            <person name="Kosugi A."/>
            <person name="Uke A."/>
        </authorList>
    </citation>
    <scope>NUCLEOTIDE SEQUENCE</scope>
    <source>
        <strain evidence="14">UUS1-1</strain>
    </source>
</reference>
<keyword evidence="4 12" id="KW-0547">Nucleotide-binding</keyword>
<dbReference type="SUPFAM" id="SSF52540">
    <property type="entry name" value="P-loop containing nucleoside triphosphate hydrolases"/>
    <property type="match status" value="2"/>
</dbReference>
<evidence type="ECO:0000256" key="5">
    <source>
        <dbReference type="ARBA" id="ARBA00022801"/>
    </source>
</evidence>
<comment type="caution">
    <text evidence="14">The sequence shown here is derived from an EMBL/GenBank/DDBJ whole genome shotgun (WGS) entry which is preliminary data.</text>
</comment>
<keyword evidence="2 12" id="KW-0235">DNA replication</keyword>
<dbReference type="SMART" id="SM00490">
    <property type="entry name" value="HELICc"/>
    <property type="match status" value="1"/>
</dbReference>
<evidence type="ECO:0000256" key="11">
    <source>
        <dbReference type="ARBA" id="ARBA00048988"/>
    </source>
</evidence>
<evidence type="ECO:0000256" key="10">
    <source>
        <dbReference type="ARBA" id="ARBA00023235"/>
    </source>
</evidence>
<dbReference type="GO" id="GO:0008270">
    <property type="term" value="F:zinc ion binding"/>
    <property type="evidence" value="ECO:0007669"/>
    <property type="project" value="UniProtKB-UniRule"/>
</dbReference>
<evidence type="ECO:0000259" key="13">
    <source>
        <dbReference type="PROSITE" id="PS51192"/>
    </source>
</evidence>
<feature type="binding site" evidence="12">
    <location>
        <position position="549"/>
    </location>
    <ligand>
        <name>Zn(2+)</name>
        <dbReference type="ChEBI" id="CHEBI:29105"/>
        <label>2</label>
    </ligand>
</feature>
<evidence type="ECO:0000256" key="12">
    <source>
        <dbReference type="HAMAP-Rule" id="MF_00983"/>
    </source>
</evidence>
<feature type="binding site" evidence="12">
    <location>
        <position position="559"/>
    </location>
    <ligand>
        <name>Zn(2+)</name>
        <dbReference type="ChEBI" id="CHEBI:29105"/>
        <label>1</label>
    </ligand>
</feature>
<dbReference type="EC" id="5.6.2.4" evidence="12"/>
<dbReference type="InterPro" id="IPR014001">
    <property type="entry name" value="Helicase_ATP-bd"/>
</dbReference>
<dbReference type="GO" id="GO:0006270">
    <property type="term" value="P:DNA replication initiation"/>
    <property type="evidence" value="ECO:0007669"/>
    <property type="project" value="TreeGrafter"/>
</dbReference>
<comment type="catalytic activity">
    <reaction evidence="12">
        <text>Couples ATP hydrolysis with the unwinding of duplex DNA by translocating in the 3'-5' direction.</text>
        <dbReference type="EC" id="5.6.2.4"/>
    </reaction>
</comment>
<keyword evidence="3 12" id="KW-0479">Metal-binding</keyword>
<dbReference type="InterPro" id="IPR042115">
    <property type="entry name" value="PriA_3primeBD_sf"/>
</dbReference>
<dbReference type="Pfam" id="PF00271">
    <property type="entry name" value="Helicase_C"/>
    <property type="match status" value="1"/>
</dbReference>
<dbReference type="Gene3D" id="3.40.50.300">
    <property type="entry name" value="P-loop containing nucleotide triphosphate hydrolases"/>
    <property type="match status" value="2"/>
</dbReference>
<dbReference type="GO" id="GO:0043138">
    <property type="term" value="F:3'-5' DNA helicase activity"/>
    <property type="evidence" value="ECO:0007669"/>
    <property type="project" value="UniProtKB-EC"/>
</dbReference>
<comment type="similarity">
    <text evidence="12">Belongs to the helicase family. PriA subfamily.</text>
</comment>
<dbReference type="InterPro" id="IPR040498">
    <property type="entry name" value="PriA_CRR"/>
</dbReference>
<feature type="binding site" evidence="12">
    <location>
        <position position="522"/>
    </location>
    <ligand>
        <name>Zn(2+)</name>
        <dbReference type="ChEBI" id="CHEBI:29105"/>
        <label>1</label>
    </ligand>
</feature>
<dbReference type="FunFam" id="3.40.50.300:FF:000489">
    <property type="entry name" value="Primosome assembly protein PriA"/>
    <property type="match status" value="1"/>
</dbReference>
<keyword evidence="10 12" id="KW-0413">Isomerase</keyword>
<keyword evidence="5 12" id="KW-0378">Hydrolase</keyword>
<dbReference type="CDD" id="cd18804">
    <property type="entry name" value="SF2_C_priA"/>
    <property type="match status" value="1"/>
</dbReference>
<keyword evidence="9 12" id="KW-0238">DNA-binding</keyword>
<comment type="subunit">
    <text evidence="12">Component of the replication restart primosome.</text>
</comment>
<dbReference type="NCBIfam" id="NF004066">
    <property type="entry name" value="PRK05580.1-3"/>
    <property type="match status" value="1"/>
</dbReference>
<dbReference type="Pfam" id="PF18319">
    <property type="entry name" value="Zn_ribbon_PriA"/>
    <property type="match status" value="1"/>
</dbReference>
<gene>
    <name evidence="12 14" type="primary">priA</name>
    <name evidence="14" type="ORF">G5B42_08400</name>
</gene>
<comment type="catalytic activity">
    <reaction evidence="11 12">
        <text>ATP + H2O = ADP + phosphate + H(+)</text>
        <dbReference type="Rhea" id="RHEA:13065"/>
        <dbReference type="ChEBI" id="CHEBI:15377"/>
        <dbReference type="ChEBI" id="CHEBI:15378"/>
        <dbReference type="ChEBI" id="CHEBI:30616"/>
        <dbReference type="ChEBI" id="CHEBI:43474"/>
        <dbReference type="ChEBI" id="CHEBI:456216"/>
        <dbReference type="EC" id="5.6.2.4"/>
    </reaction>
</comment>
<dbReference type="NCBIfam" id="TIGR00595">
    <property type="entry name" value="priA"/>
    <property type="match status" value="1"/>
</dbReference>
<dbReference type="Pfam" id="PF17764">
    <property type="entry name" value="PriA_3primeBD"/>
    <property type="match status" value="1"/>
</dbReference>
<dbReference type="GO" id="GO:0006310">
    <property type="term" value="P:DNA recombination"/>
    <property type="evidence" value="ECO:0007669"/>
    <property type="project" value="InterPro"/>
</dbReference>
<dbReference type="CDD" id="cd17929">
    <property type="entry name" value="DEXHc_priA"/>
    <property type="match status" value="1"/>
</dbReference>
<dbReference type="GO" id="GO:0005524">
    <property type="term" value="F:ATP binding"/>
    <property type="evidence" value="ECO:0007669"/>
    <property type="project" value="UniProtKB-UniRule"/>
</dbReference>
<dbReference type="Gene3D" id="3.40.1440.60">
    <property type="entry name" value="PriA, 3(prime) DNA-binding domain"/>
    <property type="match status" value="1"/>
</dbReference>
<accession>A0A8J6I1I7</accession>
<evidence type="ECO:0000256" key="4">
    <source>
        <dbReference type="ARBA" id="ARBA00022741"/>
    </source>
</evidence>
<organism evidence="14 15">
    <name type="scientific">Capillibacterium thermochitinicola</name>
    <dbReference type="NCBI Taxonomy" id="2699427"/>
    <lineage>
        <taxon>Bacteria</taxon>
        <taxon>Bacillati</taxon>
        <taxon>Bacillota</taxon>
        <taxon>Capillibacterium</taxon>
    </lineage>
</organism>
<feature type="domain" description="Helicase ATP-binding" evidence="13">
    <location>
        <begin position="291"/>
        <end position="457"/>
    </location>
</feature>
<dbReference type="AlphaFoldDB" id="A0A8J6I1I7"/>
<keyword evidence="1 12" id="KW-0639">Primosome</keyword>
<keyword evidence="7 12" id="KW-0862">Zinc</keyword>
<dbReference type="SMART" id="SM00487">
    <property type="entry name" value="DEXDc"/>
    <property type="match status" value="1"/>
</dbReference>
<sequence>MNPGRYVQACVNLPELPDDRLYDYHIPADWPFIPSPGSRVLVPFAGRRAEAIVWGCQEPTYPETIKDVLAVLDDTPLLTPDQMSLIDWLAMRYFCRRQDLLHLFLPPGLKARTEKCWRLTGEPAKMTALLDRLPLPPEVLQDLRKALAGLAEEYTPLPKLPTEFKPYLNQFVEQGFIKICWRPQKPAVNFKTVQAYTLAPEFSRAAADRLTAKQQKVVAFLADQTTPVSTKEILAATGVTASVLTALCQRGYLTKTTLTLERNPFRQPAVPQPVPELNAEQAQALAQIRAALHRGETAAFLLHGVTGSGKTEVYLQAIAEALKLGKDAIFLVPEIALTPQTVERVRARFGETVAVMHSSLSEGERFEQWWKMKNGEVKVVVGARSAVFAPLPNLGLIIVDEEHEFTYKQEEVPRYHAKEVAYELCRRNKGVLVLGSATPSLESVYAREKGELIGLTLTQRVLGRPLPRVQVVDLRQEFKARRFTVLSPVLKDEIAKRLQRREQVIILLNRRGFATFILCRECGQVLKCSACDVTLTYHRKPNVLRCHYCDYQMVPPDRCPHCQSHYIRYFGHGTQRLEEELTTEFPHARVARMDLDTTSRKGSHEQIYRQLVRREIDILLGTQMVAKGLDLPNVTLVGIVAADAGLNLPDFRAAERTYQLLTQAAGRAGRGSEAGLVVVQTYNPEHYSIKALVAQEEAAFYRQELAYREAANYPPFTHLIRVLFSGPDQHAVVKAAQKWTSLLQMALAKLALPPATMEIIGPQPALIEKIKNKFRWHTLLKTKELVLAERLLPRVVQALNRERRQGVRIIIDENPYSVL</sequence>
<evidence type="ECO:0000313" key="14">
    <source>
        <dbReference type="EMBL" id="MBA2133558.1"/>
    </source>
</evidence>
<keyword evidence="8 12" id="KW-0067">ATP-binding</keyword>
<proteinExistence type="inferred from homology"/>
<dbReference type="InterPro" id="IPR041236">
    <property type="entry name" value="PriA_C"/>
</dbReference>
<evidence type="ECO:0000256" key="8">
    <source>
        <dbReference type="ARBA" id="ARBA00022840"/>
    </source>
</evidence>
<feature type="binding site" evidence="12">
    <location>
        <position position="562"/>
    </location>
    <ligand>
        <name>Zn(2+)</name>
        <dbReference type="ChEBI" id="CHEBI:29105"/>
        <label>1</label>
    </ligand>
</feature>
<evidence type="ECO:0000256" key="6">
    <source>
        <dbReference type="ARBA" id="ARBA00022806"/>
    </source>
</evidence>
<dbReference type="GO" id="GO:0006302">
    <property type="term" value="P:double-strand break repair"/>
    <property type="evidence" value="ECO:0007669"/>
    <property type="project" value="InterPro"/>
</dbReference>
<dbReference type="Proteomes" id="UP000657177">
    <property type="component" value="Unassembled WGS sequence"/>
</dbReference>
<feature type="binding site" evidence="12">
    <location>
        <position position="531"/>
    </location>
    <ligand>
        <name>Zn(2+)</name>
        <dbReference type="ChEBI" id="CHEBI:29105"/>
        <label>2</label>
    </ligand>
</feature>
<dbReference type="EMBL" id="JAAKDE010000016">
    <property type="protein sequence ID" value="MBA2133558.1"/>
    <property type="molecule type" value="Genomic_DNA"/>
</dbReference>
<dbReference type="HAMAP" id="MF_00983">
    <property type="entry name" value="PriA"/>
    <property type="match status" value="1"/>
</dbReference>
<feature type="binding site" evidence="12">
    <location>
        <position position="528"/>
    </location>
    <ligand>
        <name>Zn(2+)</name>
        <dbReference type="ChEBI" id="CHEBI:29105"/>
        <label>2</label>
    </ligand>
</feature>
<protein>
    <recommendedName>
        <fullName evidence="12">Replication restart protein PriA</fullName>
    </recommendedName>
    <alternativeName>
        <fullName evidence="12">ATP-dependent DNA helicase PriA</fullName>
        <ecNumber evidence="12">5.6.2.4</ecNumber>
    </alternativeName>
    <alternativeName>
        <fullName evidence="12">DNA 3'-5' helicase PriA</fullName>
    </alternativeName>
</protein>
<evidence type="ECO:0000256" key="3">
    <source>
        <dbReference type="ARBA" id="ARBA00022723"/>
    </source>
</evidence>
<dbReference type="Pfam" id="PF18074">
    <property type="entry name" value="PriA_C"/>
    <property type="match status" value="1"/>
</dbReference>
<evidence type="ECO:0000256" key="2">
    <source>
        <dbReference type="ARBA" id="ARBA00022705"/>
    </source>
</evidence>
<dbReference type="InterPro" id="IPR011545">
    <property type="entry name" value="DEAD/DEAH_box_helicase_dom"/>
</dbReference>
<dbReference type="InterPro" id="IPR027417">
    <property type="entry name" value="P-loop_NTPase"/>
</dbReference>
<dbReference type="RefSeq" id="WP_181340028.1">
    <property type="nucleotide sequence ID" value="NZ_JAAKDE010000016.1"/>
</dbReference>
<feature type="binding site" evidence="12">
    <location>
        <position position="546"/>
    </location>
    <ligand>
        <name>Zn(2+)</name>
        <dbReference type="ChEBI" id="CHEBI:29105"/>
        <label>2</label>
    </ligand>
</feature>
<dbReference type="GO" id="GO:1990077">
    <property type="term" value="C:primosome complex"/>
    <property type="evidence" value="ECO:0007669"/>
    <property type="project" value="UniProtKB-UniRule"/>
</dbReference>
<keyword evidence="15" id="KW-1185">Reference proteome</keyword>
<dbReference type="PANTHER" id="PTHR30580:SF0">
    <property type="entry name" value="PRIMOSOMAL PROTEIN N"/>
    <property type="match status" value="1"/>
</dbReference>
<dbReference type="Pfam" id="PF00270">
    <property type="entry name" value="DEAD"/>
    <property type="match status" value="1"/>
</dbReference>
<dbReference type="InterPro" id="IPR001650">
    <property type="entry name" value="Helicase_C-like"/>
</dbReference>
<comment type="cofactor">
    <cofactor evidence="12">
        <name>Zn(2+)</name>
        <dbReference type="ChEBI" id="CHEBI:29105"/>
    </cofactor>
    <text evidence="12">Binds 2 zinc ions per subunit.</text>
</comment>
<keyword evidence="6 12" id="KW-0347">Helicase</keyword>
<name>A0A8J6I1I7_9FIRM</name>
<evidence type="ECO:0000256" key="9">
    <source>
        <dbReference type="ARBA" id="ARBA00023125"/>
    </source>
</evidence>
<dbReference type="GO" id="GO:0016787">
    <property type="term" value="F:hydrolase activity"/>
    <property type="evidence" value="ECO:0007669"/>
    <property type="project" value="UniProtKB-KW"/>
</dbReference>
<dbReference type="InterPro" id="IPR005259">
    <property type="entry name" value="PriA"/>
</dbReference>
<dbReference type="PROSITE" id="PS51192">
    <property type="entry name" value="HELICASE_ATP_BIND_1"/>
    <property type="match status" value="1"/>
</dbReference>
<dbReference type="GO" id="GO:0006269">
    <property type="term" value="P:DNA replication, synthesis of primer"/>
    <property type="evidence" value="ECO:0007669"/>
    <property type="project" value="UniProtKB-KW"/>
</dbReference>
<comment type="function">
    <text evidence="12">Initiates the restart of stalled replication forks, which reloads the replicative helicase on sites other than the origin of replication. Recognizes and binds to abandoned replication forks and remodels them to uncover a helicase loading site. Promotes assembly of the primosome at these replication forks.</text>
</comment>
<evidence type="ECO:0000313" key="15">
    <source>
        <dbReference type="Proteomes" id="UP000657177"/>
    </source>
</evidence>
<dbReference type="InterPro" id="IPR041222">
    <property type="entry name" value="PriA_3primeBD"/>
</dbReference>
<evidence type="ECO:0000256" key="1">
    <source>
        <dbReference type="ARBA" id="ARBA00022515"/>
    </source>
</evidence>
<dbReference type="GO" id="GO:0003677">
    <property type="term" value="F:DNA binding"/>
    <property type="evidence" value="ECO:0007669"/>
    <property type="project" value="UniProtKB-UniRule"/>
</dbReference>
<feature type="binding site" evidence="12">
    <location>
        <position position="519"/>
    </location>
    <ligand>
        <name>Zn(2+)</name>
        <dbReference type="ChEBI" id="CHEBI:29105"/>
        <label>1</label>
    </ligand>
</feature>
<evidence type="ECO:0000256" key="7">
    <source>
        <dbReference type="ARBA" id="ARBA00022833"/>
    </source>
</evidence>
<dbReference type="PANTHER" id="PTHR30580">
    <property type="entry name" value="PRIMOSOMAL PROTEIN N"/>
    <property type="match status" value="1"/>
</dbReference>